<sequence length="83" mass="9320">MRCSLGWIASPAINSDVQFLHASCNKEISLSLIIQVSKVKPYPLIRGSSVLQFCKLIRGGHQLSWQKEKSVLSLNSAFMMERI</sequence>
<dbReference type="EMBL" id="LXQA010134866">
    <property type="protein sequence ID" value="MCI23233.1"/>
    <property type="molecule type" value="Genomic_DNA"/>
</dbReference>
<evidence type="ECO:0000313" key="2">
    <source>
        <dbReference type="Proteomes" id="UP000265520"/>
    </source>
</evidence>
<dbReference type="Proteomes" id="UP000265520">
    <property type="component" value="Unassembled WGS sequence"/>
</dbReference>
<proteinExistence type="predicted"/>
<reference evidence="1 2" key="1">
    <citation type="journal article" date="2018" name="Front. Plant Sci.">
        <title>Red Clover (Trifolium pratense) and Zigzag Clover (T. medium) - A Picture of Genomic Similarities and Differences.</title>
        <authorList>
            <person name="Dluhosova J."/>
            <person name="Istvanek J."/>
            <person name="Nedelnik J."/>
            <person name="Repkova J."/>
        </authorList>
    </citation>
    <scope>NUCLEOTIDE SEQUENCE [LARGE SCALE GENOMIC DNA]</scope>
    <source>
        <strain evidence="2">cv. 10/8</strain>
        <tissue evidence="1">Leaf</tissue>
    </source>
</reference>
<accession>A0A392QFR3</accession>
<evidence type="ECO:0000313" key="1">
    <source>
        <dbReference type="EMBL" id="MCI23233.1"/>
    </source>
</evidence>
<keyword evidence="2" id="KW-1185">Reference proteome</keyword>
<comment type="caution">
    <text evidence="1">The sequence shown here is derived from an EMBL/GenBank/DDBJ whole genome shotgun (WGS) entry which is preliminary data.</text>
</comment>
<protein>
    <submittedName>
        <fullName evidence="1">Uncharacterized protein</fullName>
    </submittedName>
</protein>
<dbReference type="AlphaFoldDB" id="A0A392QFR3"/>
<organism evidence="1 2">
    <name type="scientific">Trifolium medium</name>
    <dbReference type="NCBI Taxonomy" id="97028"/>
    <lineage>
        <taxon>Eukaryota</taxon>
        <taxon>Viridiplantae</taxon>
        <taxon>Streptophyta</taxon>
        <taxon>Embryophyta</taxon>
        <taxon>Tracheophyta</taxon>
        <taxon>Spermatophyta</taxon>
        <taxon>Magnoliopsida</taxon>
        <taxon>eudicotyledons</taxon>
        <taxon>Gunneridae</taxon>
        <taxon>Pentapetalae</taxon>
        <taxon>rosids</taxon>
        <taxon>fabids</taxon>
        <taxon>Fabales</taxon>
        <taxon>Fabaceae</taxon>
        <taxon>Papilionoideae</taxon>
        <taxon>50 kb inversion clade</taxon>
        <taxon>NPAAA clade</taxon>
        <taxon>Hologalegina</taxon>
        <taxon>IRL clade</taxon>
        <taxon>Trifolieae</taxon>
        <taxon>Trifolium</taxon>
    </lineage>
</organism>
<name>A0A392QFR3_9FABA</name>